<evidence type="ECO:0000259" key="1">
    <source>
        <dbReference type="Pfam" id="PF14230"/>
    </source>
</evidence>
<feature type="domain" description="DUF4333" evidence="1">
    <location>
        <begin position="23"/>
        <end position="91"/>
    </location>
</feature>
<dbReference type="EMBL" id="CAFBPD010000179">
    <property type="protein sequence ID" value="CAB5014381.1"/>
    <property type="molecule type" value="Genomic_DNA"/>
</dbReference>
<evidence type="ECO:0000313" key="2">
    <source>
        <dbReference type="EMBL" id="CAB5014381.1"/>
    </source>
</evidence>
<sequence length="108" mass="11190">MKFSNRSATALFAVGTLLAAGALTACTVSYSVSKADVEATSLALLQSKFPDQQVESITCPGALDGKVGATLTCEIVDIGGTYPIVLTVDDVTDGNVKWQFSTIPESAE</sequence>
<gene>
    <name evidence="2" type="ORF">UFOPK4061_01033</name>
</gene>
<dbReference type="InterPro" id="IPR025637">
    <property type="entry name" value="DUF4333"/>
</dbReference>
<dbReference type="Pfam" id="PF14230">
    <property type="entry name" value="DUF4333"/>
    <property type="match status" value="1"/>
</dbReference>
<reference evidence="2" key="1">
    <citation type="submission" date="2020-05" db="EMBL/GenBank/DDBJ databases">
        <authorList>
            <person name="Chiriac C."/>
            <person name="Salcher M."/>
            <person name="Ghai R."/>
            <person name="Kavagutti S V."/>
        </authorList>
    </citation>
    <scope>NUCLEOTIDE SEQUENCE</scope>
</reference>
<proteinExistence type="predicted"/>
<name>A0A6J7QBG5_9ZZZZ</name>
<accession>A0A6J7QBG5</accession>
<organism evidence="2">
    <name type="scientific">freshwater metagenome</name>
    <dbReference type="NCBI Taxonomy" id="449393"/>
    <lineage>
        <taxon>unclassified sequences</taxon>
        <taxon>metagenomes</taxon>
        <taxon>ecological metagenomes</taxon>
    </lineage>
</organism>
<dbReference type="PROSITE" id="PS51257">
    <property type="entry name" value="PROKAR_LIPOPROTEIN"/>
    <property type="match status" value="1"/>
</dbReference>
<dbReference type="AlphaFoldDB" id="A0A6J7QBG5"/>
<protein>
    <submittedName>
        <fullName evidence="2">Unannotated protein</fullName>
    </submittedName>
</protein>